<evidence type="ECO:0000313" key="3">
    <source>
        <dbReference type="Proteomes" id="UP000283805"/>
    </source>
</evidence>
<dbReference type="EMBL" id="RAPO01000002">
    <property type="protein sequence ID" value="RKD95459.1"/>
    <property type="molecule type" value="Genomic_DNA"/>
</dbReference>
<organism evidence="2 3">
    <name type="scientific">Halopiger aswanensis</name>
    <dbReference type="NCBI Taxonomy" id="148449"/>
    <lineage>
        <taxon>Archaea</taxon>
        <taxon>Methanobacteriati</taxon>
        <taxon>Methanobacteriota</taxon>
        <taxon>Stenosarchaea group</taxon>
        <taxon>Halobacteria</taxon>
        <taxon>Halobacteriales</taxon>
        <taxon>Natrialbaceae</taxon>
        <taxon>Halopiger</taxon>
    </lineage>
</organism>
<proteinExistence type="predicted"/>
<feature type="region of interest" description="Disordered" evidence="1">
    <location>
        <begin position="1"/>
        <end position="88"/>
    </location>
</feature>
<feature type="compositionally biased region" description="Basic and acidic residues" evidence="1">
    <location>
        <begin position="7"/>
        <end position="23"/>
    </location>
</feature>
<reference evidence="2 3" key="1">
    <citation type="submission" date="2018-09" db="EMBL/GenBank/DDBJ databases">
        <title>Genomic Encyclopedia of Archaeal and Bacterial Type Strains, Phase II (KMG-II): from individual species to whole genera.</title>
        <authorList>
            <person name="Goeker M."/>
        </authorList>
    </citation>
    <scope>NUCLEOTIDE SEQUENCE [LARGE SCALE GENOMIC DNA]</scope>
    <source>
        <strain evidence="2 3">DSM 13151</strain>
    </source>
</reference>
<name>A0A3R7GIV9_9EURY</name>
<evidence type="ECO:0000256" key="1">
    <source>
        <dbReference type="SAM" id="MobiDB-lite"/>
    </source>
</evidence>
<comment type="caution">
    <text evidence="2">The sequence shown here is derived from an EMBL/GenBank/DDBJ whole genome shotgun (WGS) entry which is preliminary data.</text>
</comment>
<dbReference type="AlphaFoldDB" id="A0A3R7GIV9"/>
<feature type="compositionally biased region" description="Basic and acidic residues" evidence="1">
    <location>
        <begin position="45"/>
        <end position="70"/>
    </location>
</feature>
<dbReference type="OrthoDB" id="170759at2157"/>
<protein>
    <submittedName>
        <fullName evidence="2">Uncharacterized protein</fullName>
    </submittedName>
</protein>
<gene>
    <name evidence="2" type="ORF">ATJ93_2313</name>
</gene>
<dbReference type="Proteomes" id="UP000283805">
    <property type="component" value="Unassembled WGS sequence"/>
</dbReference>
<feature type="compositionally biased region" description="Basic and acidic residues" evidence="1">
    <location>
        <begin position="77"/>
        <end position="88"/>
    </location>
</feature>
<sequence>MSDTDDQPERDNTGKDEHGRDVQLEQEQTDPEEARDGEELTEEEKEARERADEEERKQDIEGKSVQREADALEQENPDNHRDEEPYNS</sequence>
<evidence type="ECO:0000313" key="2">
    <source>
        <dbReference type="EMBL" id="RKD95459.1"/>
    </source>
</evidence>
<keyword evidence="3" id="KW-1185">Reference proteome</keyword>
<dbReference type="RefSeq" id="WP_120244728.1">
    <property type="nucleotide sequence ID" value="NZ_RAPO01000002.1"/>
</dbReference>
<accession>A0A3R7GIV9</accession>